<dbReference type="CDD" id="cd00555">
    <property type="entry name" value="Maf"/>
    <property type="match status" value="1"/>
</dbReference>
<evidence type="ECO:0000256" key="4">
    <source>
        <dbReference type="HAMAP-Rule" id="MF_00528"/>
    </source>
</evidence>
<feature type="site" description="Important for substrate specificity" evidence="4">
    <location>
        <position position="155"/>
    </location>
</feature>
<dbReference type="HAMAP" id="MF_00528">
    <property type="entry name" value="Maf"/>
    <property type="match status" value="1"/>
</dbReference>
<comment type="subcellular location">
    <subcellularLocation>
        <location evidence="4">Cytoplasm</location>
    </subcellularLocation>
</comment>
<reference evidence="5 6" key="1">
    <citation type="submission" date="2023-04" db="EMBL/GenBank/DDBJ databases">
        <title>A long-awaited taxogenomic arrangement of the family Halomonadaceae.</title>
        <authorList>
            <person name="De La Haba R."/>
            <person name="Chuvochina M."/>
            <person name="Wittouck S."/>
            <person name="Arahal D.R."/>
            <person name="Sanchez-Porro C."/>
            <person name="Hugenholtz P."/>
            <person name="Ventosa A."/>
        </authorList>
    </citation>
    <scope>NUCLEOTIDE SEQUENCE [LARGE SCALE GENOMIC DNA]</scope>
    <source>
        <strain evidence="5 6">DSM 21020</strain>
    </source>
</reference>
<evidence type="ECO:0000313" key="5">
    <source>
        <dbReference type="EMBL" id="MDR5898112.1"/>
    </source>
</evidence>
<evidence type="ECO:0000256" key="3">
    <source>
        <dbReference type="ARBA" id="ARBA00023080"/>
    </source>
</evidence>
<proteinExistence type="inferred from homology"/>
<dbReference type="RefSeq" id="WP_309655023.1">
    <property type="nucleotide sequence ID" value="NZ_JARWAN010000004.1"/>
</dbReference>
<dbReference type="SUPFAM" id="SSF52972">
    <property type="entry name" value="ITPase-like"/>
    <property type="match status" value="1"/>
</dbReference>
<dbReference type="PANTHER" id="PTHR43213:SF5">
    <property type="entry name" value="BIFUNCTIONAL DTTP_UTP PYROPHOSPHATASE_METHYLTRANSFERASE PROTEIN-RELATED"/>
    <property type="match status" value="1"/>
</dbReference>
<comment type="similarity">
    <text evidence="4">Belongs to the Maf family. YhdE subfamily.</text>
</comment>
<feature type="active site" description="Proton acceptor" evidence="4">
    <location>
        <position position="72"/>
    </location>
</feature>
<protein>
    <recommendedName>
        <fullName evidence="4">dTTP/UTP pyrophosphatase</fullName>
        <shortName evidence="4">dTTPase/UTPase</shortName>
        <ecNumber evidence="4">3.6.1.9</ecNumber>
    </recommendedName>
    <alternativeName>
        <fullName evidence="4">Nucleoside triphosphate pyrophosphatase</fullName>
    </alternativeName>
    <alternativeName>
        <fullName evidence="4">Nucleotide pyrophosphatase</fullName>
        <shortName evidence="4">Nucleotide PPase</shortName>
    </alternativeName>
</protein>
<feature type="site" description="Important for substrate specificity" evidence="4">
    <location>
        <position position="16"/>
    </location>
</feature>
<sequence>MKKALPQLCLASASPRRRDLLASIGVSVEVIPCDIDETPDTEELAQDYVVRLAREKALAASPLTSLPTLGSDTAVVLDGEILGKPTDQHHAACMLKALSGRTHQVLTGVAVSGANGVLTRCVETHVTLRALSDVEITAYWHTGEPLDKAGGYAIQGLAAVFVASLQGSYSAVVGLPLYETAALLRQQGLALWNGRLT</sequence>
<comment type="catalytic activity">
    <reaction evidence="4">
        <text>UTP + H2O = UMP + diphosphate + H(+)</text>
        <dbReference type="Rhea" id="RHEA:29395"/>
        <dbReference type="ChEBI" id="CHEBI:15377"/>
        <dbReference type="ChEBI" id="CHEBI:15378"/>
        <dbReference type="ChEBI" id="CHEBI:33019"/>
        <dbReference type="ChEBI" id="CHEBI:46398"/>
        <dbReference type="ChEBI" id="CHEBI:57865"/>
        <dbReference type="EC" id="3.6.1.9"/>
    </reaction>
</comment>
<evidence type="ECO:0000256" key="1">
    <source>
        <dbReference type="ARBA" id="ARBA00001968"/>
    </source>
</evidence>
<evidence type="ECO:0000313" key="6">
    <source>
        <dbReference type="Proteomes" id="UP001254564"/>
    </source>
</evidence>
<dbReference type="GO" id="GO:0016787">
    <property type="term" value="F:hydrolase activity"/>
    <property type="evidence" value="ECO:0007669"/>
    <property type="project" value="UniProtKB-KW"/>
</dbReference>
<dbReference type="EMBL" id="JARWAN010000004">
    <property type="protein sequence ID" value="MDR5898112.1"/>
    <property type="molecule type" value="Genomic_DNA"/>
</dbReference>
<accession>A0ABU1H2Y4</accession>
<comment type="caution">
    <text evidence="5">The sequence shown here is derived from an EMBL/GenBank/DDBJ whole genome shotgun (WGS) entry which is preliminary data.</text>
</comment>
<comment type="function">
    <text evidence="4">Nucleoside triphosphate pyrophosphatase that hydrolyzes dTTP and UTP. May have a dual role in cell division arrest and in preventing the incorporation of modified nucleotides into cellular nucleic acids.</text>
</comment>
<dbReference type="InterPro" id="IPR029001">
    <property type="entry name" value="ITPase-like_fam"/>
</dbReference>
<organism evidence="5 6">
    <name type="scientific">Vreelandella vilamensis</name>
    <dbReference type="NCBI Taxonomy" id="531309"/>
    <lineage>
        <taxon>Bacteria</taxon>
        <taxon>Pseudomonadati</taxon>
        <taxon>Pseudomonadota</taxon>
        <taxon>Gammaproteobacteria</taxon>
        <taxon>Oceanospirillales</taxon>
        <taxon>Halomonadaceae</taxon>
        <taxon>Vreelandella</taxon>
    </lineage>
</organism>
<comment type="cofactor">
    <cofactor evidence="1 4">
        <name>a divalent metal cation</name>
        <dbReference type="ChEBI" id="CHEBI:60240"/>
    </cofactor>
</comment>
<evidence type="ECO:0000256" key="2">
    <source>
        <dbReference type="ARBA" id="ARBA00022801"/>
    </source>
</evidence>
<keyword evidence="4" id="KW-0963">Cytoplasm</keyword>
<keyword evidence="3 4" id="KW-0546">Nucleotide metabolism</keyword>
<dbReference type="NCBIfam" id="TIGR00172">
    <property type="entry name" value="maf"/>
    <property type="match status" value="1"/>
</dbReference>
<name>A0ABU1H2Y4_9GAMM</name>
<comment type="catalytic activity">
    <reaction evidence="4">
        <text>dTTP + H2O = dTMP + diphosphate + H(+)</text>
        <dbReference type="Rhea" id="RHEA:28534"/>
        <dbReference type="ChEBI" id="CHEBI:15377"/>
        <dbReference type="ChEBI" id="CHEBI:15378"/>
        <dbReference type="ChEBI" id="CHEBI:33019"/>
        <dbReference type="ChEBI" id="CHEBI:37568"/>
        <dbReference type="ChEBI" id="CHEBI:63528"/>
        <dbReference type="EC" id="3.6.1.9"/>
    </reaction>
</comment>
<dbReference type="PANTHER" id="PTHR43213">
    <property type="entry name" value="BIFUNCTIONAL DTTP/UTP PYROPHOSPHATASE/METHYLTRANSFERASE PROTEIN-RELATED"/>
    <property type="match status" value="1"/>
</dbReference>
<keyword evidence="6" id="KW-1185">Reference proteome</keyword>
<dbReference type="Gene3D" id="3.90.950.10">
    <property type="match status" value="1"/>
</dbReference>
<dbReference type="InterPro" id="IPR003697">
    <property type="entry name" value="Maf-like"/>
</dbReference>
<dbReference type="Pfam" id="PF02545">
    <property type="entry name" value="Maf"/>
    <property type="match status" value="1"/>
</dbReference>
<feature type="site" description="Important for substrate specificity" evidence="4">
    <location>
        <position position="73"/>
    </location>
</feature>
<dbReference type="EC" id="3.6.1.9" evidence="4"/>
<comment type="caution">
    <text evidence="4">Lacks conserved residue(s) required for the propagation of feature annotation.</text>
</comment>
<gene>
    <name evidence="5" type="ORF">QC823_03785</name>
</gene>
<dbReference type="Proteomes" id="UP001254564">
    <property type="component" value="Unassembled WGS sequence"/>
</dbReference>
<dbReference type="PIRSF" id="PIRSF006305">
    <property type="entry name" value="Maf"/>
    <property type="match status" value="1"/>
</dbReference>
<keyword evidence="2 4" id="KW-0378">Hydrolase</keyword>